<dbReference type="AlphaFoldDB" id="A0A5C4W6Q0"/>
<feature type="region of interest" description="Disordered" evidence="1">
    <location>
        <begin position="1"/>
        <end position="25"/>
    </location>
</feature>
<dbReference type="InterPro" id="IPR037401">
    <property type="entry name" value="SnoaL-like"/>
</dbReference>
<dbReference type="OrthoDB" id="8722217at2"/>
<dbReference type="InterPro" id="IPR032710">
    <property type="entry name" value="NTF2-like_dom_sf"/>
</dbReference>
<protein>
    <submittedName>
        <fullName evidence="2">Ketosteroid isomerase</fullName>
    </submittedName>
</protein>
<dbReference type="Pfam" id="PF12680">
    <property type="entry name" value="SnoaL_2"/>
    <property type="match status" value="1"/>
</dbReference>
<name>A0A5C4W6Q0_9ACTN</name>
<gene>
    <name evidence="2" type="ORF">FH608_026295</name>
</gene>
<dbReference type="Proteomes" id="UP000312512">
    <property type="component" value="Unassembled WGS sequence"/>
</dbReference>
<dbReference type="PANTHER" id="PTHR41252">
    <property type="entry name" value="BLR2505 PROTEIN"/>
    <property type="match status" value="1"/>
</dbReference>
<dbReference type="EMBL" id="VDLX02000010">
    <property type="protein sequence ID" value="KAB8192208.1"/>
    <property type="molecule type" value="Genomic_DNA"/>
</dbReference>
<evidence type="ECO:0000313" key="2">
    <source>
        <dbReference type="EMBL" id="KAB8192208.1"/>
    </source>
</evidence>
<comment type="caution">
    <text evidence="2">The sequence shown here is derived from an EMBL/GenBank/DDBJ whole genome shotgun (WGS) entry which is preliminary data.</text>
</comment>
<dbReference type="GO" id="GO:0016853">
    <property type="term" value="F:isomerase activity"/>
    <property type="evidence" value="ECO:0007669"/>
    <property type="project" value="UniProtKB-KW"/>
</dbReference>
<feature type="compositionally biased region" description="Low complexity" evidence="1">
    <location>
        <begin position="1"/>
        <end position="18"/>
    </location>
</feature>
<keyword evidence="2" id="KW-0413">Isomerase</keyword>
<evidence type="ECO:0000313" key="3">
    <source>
        <dbReference type="Proteomes" id="UP000312512"/>
    </source>
</evidence>
<dbReference type="SUPFAM" id="SSF54427">
    <property type="entry name" value="NTF2-like"/>
    <property type="match status" value="1"/>
</dbReference>
<dbReference type="Gene3D" id="3.10.450.50">
    <property type="match status" value="1"/>
</dbReference>
<dbReference type="PANTHER" id="PTHR41252:SF1">
    <property type="entry name" value="BLR2505 PROTEIN"/>
    <property type="match status" value="1"/>
</dbReference>
<reference evidence="2 3" key="1">
    <citation type="submission" date="2019-10" db="EMBL/GenBank/DDBJ databases">
        <title>Nonomuraea sp. nov., isolated from Phyllanthus amarus.</title>
        <authorList>
            <person name="Klykleung N."/>
            <person name="Tanasupawat S."/>
        </authorList>
    </citation>
    <scope>NUCLEOTIDE SEQUENCE [LARGE SCALE GENOMIC DNA]</scope>
    <source>
        <strain evidence="2 3">PA1-10</strain>
    </source>
</reference>
<keyword evidence="3" id="KW-1185">Reference proteome</keyword>
<accession>A0A5C4W6Q0</accession>
<sequence>MTSTTSSAKTSTPAGTAAPRGRTMTRDTVQELLRRMAEGDHDRTAELFADDIDWKLGWPEQGHPATPWIRPRTGRRDLAEHFRLLDEHHVRELNATSVARILVDGDDAVVTGDIVQTVRATGTAYTAAFALHVTVKDGLITRFHLYEDSLSVVRAHSGGAAPAGLA</sequence>
<proteinExistence type="predicted"/>
<evidence type="ECO:0000256" key="1">
    <source>
        <dbReference type="SAM" id="MobiDB-lite"/>
    </source>
</evidence>
<organism evidence="2 3">
    <name type="scientific">Nonomuraea phyllanthi</name>
    <dbReference type="NCBI Taxonomy" id="2219224"/>
    <lineage>
        <taxon>Bacteria</taxon>
        <taxon>Bacillati</taxon>
        <taxon>Actinomycetota</taxon>
        <taxon>Actinomycetes</taxon>
        <taxon>Streptosporangiales</taxon>
        <taxon>Streptosporangiaceae</taxon>
        <taxon>Nonomuraea</taxon>
    </lineage>
</organism>